<keyword evidence="3" id="KW-0158">Chromosome</keyword>
<dbReference type="GO" id="GO:0140445">
    <property type="term" value="C:chromosome, telomeric repeat region"/>
    <property type="evidence" value="ECO:0007669"/>
    <property type="project" value="TreeGrafter"/>
</dbReference>
<dbReference type="SUPFAM" id="SSF48371">
    <property type="entry name" value="ARM repeat"/>
    <property type="match status" value="1"/>
</dbReference>
<evidence type="ECO:0000256" key="4">
    <source>
        <dbReference type="ARBA" id="ARBA00022895"/>
    </source>
</evidence>
<feature type="compositionally biased region" description="Polar residues" evidence="7">
    <location>
        <begin position="1523"/>
        <end position="1533"/>
    </location>
</feature>
<dbReference type="PANTHER" id="PTHR22928">
    <property type="entry name" value="TELOMERE-ASSOCIATED PROTEIN RIF1"/>
    <property type="match status" value="1"/>
</dbReference>
<dbReference type="PANTHER" id="PTHR22928:SF3">
    <property type="entry name" value="TELOMERE-ASSOCIATED PROTEIN RIF1"/>
    <property type="match status" value="1"/>
</dbReference>
<feature type="compositionally biased region" description="Basic residues" evidence="7">
    <location>
        <begin position="1155"/>
        <end position="1167"/>
    </location>
</feature>
<feature type="region of interest" description="Disordered" evidence="7">
    <location>
        <begin position="1100"/>
        <end position="1192"/>
    </location>
</feature>
<feature type="compositionally biased region" description="Low complexity" evidence="7">
    <location>
        <begin position="69"/>
        <end position="82"/>
    </location>
</feature>
<sequence length="1766" mass="196224">MVFSTSKFETLSLRPPTPPKDLEESDKDAQEAQDALQFLEDPFGTGNSTKIPLARVIAAKSLLNTPEQSPSSEAGSPSSTGSTKKRVNFELSTCTIPNATLSPQPWSPARSSPLRPLPQTRVPHPLKSILKPSDPKATPPPPDNAAAAHKFKTFAEMLDSVVVQLARDSRALRLDAYSSVQKTMQAYDNLPDAEALIQKMGLLTQFIRRDMQAVGITGSGPDSQLVTQALKFLMGLFRLPEIRQAMDDDFCSFIVDRIILVTADPNMPKTVVNTHLATLMQQNFRPKTMTTARLEKILDVLDTISERISGLSVLAYRIRIYRKLIQQRPDIMTKHTERWFKHCVRALLSTQKDINQSALDTTICAAKTIGNDRHVTKSVLSVLNRVNKDEVSFAKMMTVEMEKMLASDAASLVPQVWAVLTALLRGSLQTELFSAFPEWLKLFQKFTAGSDAVRVHTNVALGFLVYALDISPKTPVAWVSILLKVPQHQFERRSSGKRPERDAATSAYLTLLYYSLRPTASHEQLDRYWRELVADFWNPLIHQTQLPMLPIAACRVVSALLDGSRRPWDELRALDLRPQFMVQRDELPLLDPKWVRKSLSDILKLVETLLDTTPWTHETSEDEAARTLWNSLLNSLVNASSKEVMASTETKDAMAHIVNLLRRVWDRHTAKLALSQQKEDSWADKFCFLIETVVNKLGALQFADKCLTKNSNNEFEVAPTPTHRSRQQGPRVSPLLYFVDLLVNQSEEKLSDNVRIRALKLMIRPCLDIQNTRLAKLEMLRDCAVVVGSASGATVAYDFWTQVAALTKTCIQAQPSDSNERVSRQFGKEYEMVIDILTSGSSYLMDRPRGFDVLEGFIEAVRNEAGEGALVLAVIERVSERILKPTSEQGMVACLPFASLLLRNLPKQIARRNLDQGRQNLWPSSAAPARNSGFDPYNHFYTAIASVGSMAYHYVDDAGIENTRDFLSALTLSVQQFPPALLPVYLRKIQEAICLWVEDEDKKMQKRSPTSSLHPDVLTLWLNLCTSIEKLPRKDSQALLHLEPLISAGFLSRRRGIVNASIKTWNVTFGLEKSLRYPARLEEALRRLMGVVELNLPGLEARGDEPTEEPNFYESEDSNAESTKSARTPRIKDSPFKITKSGRKSRSPAVSSTNSKRRSRNSTKVRLRHDDSQIQFEPINSSPTDPFNQESQVLTERQKEMIERQRSAPNLFANMGALSSRQDIASPRMSPSILHSDATSADELPAGHTRTPLKSLAALGPADMYLGSSPTPHARNRTQHIVSDGTSVATPTVARTVQANDQTEEFGSSPPRPLKVEENIDIPTSSDALEELVVDSFEFKQPDRPYSLSFDEGTTVDEDALRDTQSPVEDELRTDPMDADVPSSSLELQLTAQFDAEINAITGNDNLDTAEESNNVYVDAHMQQTLETDGNESDTEVEGGVAAEHQTIPPGSFSHITDSFTSQVSDGEKSKSAKRRRSSRNLATSSPAQTSSARKRKQTAGETPGKSKRGRRSKAKKNDSQGEETSSQAMSQPTRDEAVHEDEGGMLDNIVVAVNKRGRKPKNAPQAIVDSQPAAPEPTRKRSVQRSASLLSHVETHGEVVVEDTPTAKRARRSASQDASQARKTATSTDESQVKRLSHVEVSSRRSSEFSSSARSSSVPADKEEGNKEAVADAARSVPRNTGKPLETEGSQQSQQLSVPVETHNRSFTQRVILTPKSIIDKIKGFTAYISQIALGGDEERDLDVALFHLRREVHDAARRGDHNDQ</sequence>
<dbReference type="STRING" id="1448308.A0A2T2P7S0"/>
<proteinExistence type="predicted"/>
<comment type="subcellular location">
    <subcellularLocation>
        <location evidence="2">Chromosome</location>
        <location evidence="2">Telomere</location>
    </subcellularLocation>
    <subcellularLocation>
        <location evidence="1">Nucleus</location>
    </subcellularLocation>
</comment>
<evidence type="ECO:0000256" key="1">
    <source>
        <dbReference type="ARBA" id="ARBA00004123"/>
    </source>
</evidence>
<feature type="region of interest" description="Disordered" evidence="7">
    <location>
        <begin position="1223"/>
        <end position="1248"/>
    </location>
</feature>
<keyword evidence="5" id="KW-0539">Nucleus</keyword>
<feature type="compositionally biased region" description="Basic and acidic residues" evidence="7">
    <location>
        <begin position="1534"/>
        <end position="1543"/>
    </location>
</feature>
<keyword evidence="4" id="KW-0779">Telomere</keyword>
<evidence type="ECO:0000256" key="3">
    <source>
        <dbReference type="ARBA" id="ARBA00022454"/>
    </source>
</evidence>
<gene>
    <name evidence="9" type="ORF">BS50DRAFT_482187</name>
</gene>
<feature type="compositionally biased region" description="Polar residues" evidence="7">
    <location>
        <begin position="1481"/>
        <end position="1492"/>
    </location>
</feature>
<protein>
    <recommendedName>
        <fullName evidence="8">Telomere-associated protein Rif1 N-terminal domain-containing protein</fullName>
    </recommendedName>
</protein>
<feature type="compositionally biased region" description="Polar residues" evidence="7">
    <location>
        <begin position="1454"/>
        <end position="1465"/>
    </location>
</feature>
<feature type="region of interest" description="Disordered" evidence="7">
    <location>
        <begin position="1343"/>
        <end position="1381"/>
    </location>
</feature>
<dbReference type="InterPro" id="IPR016024">
    <property type="entry name" value="ARM-type_fold"/>
</dbReference>
<evidence type="ECO:0000313" key="10">
    <source>
        <dbReference type="Proteomes" id="UP000240883"/>
    </source>
</evidence>
<evidence type="ECO:0000313" key="9">
    <source>
        <dbReference type="EMBL" id="PSN73703.1"/>
    </source>
</evidence>
<feature type="compositionally biased region" description="Low complexity" evidence="7">
    <location>
        <begin position="1649"/>
        <end position="1659"/>
    </location>
</feature>
<feature type="compositionally biased region" description="Basic and acidic residues" evidence="7">
    <location>
        <begin position="1632"/>
        <end position="1648"/>
    </location>
</feature>
<dbReference type="InterPro" id="IPR022031">
    <property type="entry name" value="Rif1_N"/>
</dbReference>
<dbReference type="GO" id="GO:0005634">
    <property type="term" value="C:nucleus"/>
    <property type="evidence" value="ECO:0007669"/>
    <property type="project" value="UniProtKB-SubCell"/>
</dbReference>
<accession>A0A2T2P7S0</accession>
<evidence type="ECO:0000256" key="7">
    <source>
        <dbReference type="SAM" id="MobiDB-lite"/>
    </source>
</evidence>
<dbReference type="Proteomes" id="UP000240883">
    <property type="component" value="Unassembled WGS sequence"/>
</dbReference>
<feature type="region of interest" description="Disordered" evidence="7">
    <location>
        <begin position="98"/>
        <end position="144"/>
    </location>
</feature>
<dbReference type="EMBL" id="KZ678129">
    <property type="protein sequence ID" value="PSN73703.1"/>
    <property type="molecule type" value="Genomic_DNA"/>
</dbReference>
<feature type="region of interest" description="Disordered" evidence="7">
    <location>
        <begin position="1"/>
        <end position="49"/>
    </location>
</feature>
<feature type="compositionally biased region" description="Low complexity" evidence="7">
    <location>
        <begin position="1614"/>
        <end position="1624"/>
    </location>
</feature>
<feature type="region of interest" description="Disordered" evidence="7">
    <location>
        <begin position="64"/>
        <end position="84"/>
    </location>
</feature>
<evidence type="ECO:0000256" key="2">
    <source>
        <dbReference type="ARBA" id="ARBA00004574"/>
    </source>
</evidence>
<evidence type="ECO:0000256" key="6">
    <source>
        <dbReference type="ARBA" id="ARBA00023306"/>
    </source>
</evidence>
<keyword evidence="6" id="KW-0131">Cell cycle</keyword>
<feature type="region of interest" description="Disordered" evidence="7">
    <location>
        <begin position="1427"/>
        <end position="1703"/>
    </location>
</feature>
<feature type="compositionally biased region" description="Basic residues" evidence="7">
    <location>
        <begin position="1506"/>
        <end position="1515"/>
    </location>
</feature>
<dbReference type="Pfam" id="PF12231">
    <property type="entry name" value="Rif1_N"/>
    <property type="match status" value="1"/>
</dbReference>
<dbReference type="OrthoDB" id="5399929at2759"/>
<keyword evidence="10" id="KW-1185">Reference proteome</keyword>
<feature type="compositionally biased region" description="Polar residues" evidence="7">
    <location>
        <begin position="1173"/>
        <end position="1192"/>
    </location>
</feature>
<dbReference type="GO" id="GO:0000723">
    <property type="term" value="P:telomere maintenance"/>
    <property type="evidence" value="ECO:0007669"/>
    <property type="project" value="TreeGrafter"/>
</dbReference>
<name>A0A2T2P7S0_CORCC</name>
<evidence type="ECO:0000256" key="5">
    <source>
        <dbReference type="ARBA" id="ARBA00023242"/>
    </source>
</evidence>
<feature type="domain" description="Telomere-associated protein Rif1 N-terminal" evidence="8">
    <location>
        <begin position="165"/>
        <end position="533"/>
    </location>
</feature>
<organism evidence="9 10">
    <name type="scientific">Corynespora cassiicola Philippines</name>
    <dbReference type="NCBI Taxonomy" id="1448308"/>
    <lineage>
        <taxon>Eukaryota</taxon>
        <taxon>Fungi</taxon>
        <taxon>Dikarya</taxon>
        <taxon>Ascomycota</taxon>
        <taxon>Pezizomycotina</taxon>
        <taxon>Dothideomycetes</taxon>
        <taxon>Pleosporomycetidae</taxon>
        <taxon>Pleosporales</taxon>
        <taxon>Corynesporascaceae</taxon>
        <taxon>Corynespora</taxon>
    </lineage>
</organism>
<reference evidence="9 10" key="1">
    <citation type="journal article" date="2018" name="Front. Microbiol.">
        <title>Genome-Wide Analysis of Corynespora cassiicola Leaf Fall Disease Putative Effectors.</title>
        <authorList>
            <person name="Lopez D."/>
            <person name="Ribeiro S."/>
            <person name="Label P."/>
            <person name="Fumanal B."/>
            <person name="Venisse J.S."/>
            <person name="Kohler A."/>
            <person name="de Oliveira R.R."/>
            <person name="Labutti K."/>
            <person name="Lipzen A."/>
            <person name="Lail K."/>
            <person name="Bauer D."/>
            <person name="Ohm R.A."/>
            <person name="Barry K.W."/>
            <person name="Spatafora J."/>
            <person name="Grigoriev I.V."/>
            <person name="Martin F.M."/>
            <person name="Pujade-Renaud V."/>
        </authorList>
    </citation>
    <scope>NUCLEOTIDE SEQUENCE [LARGE SCALE GENOMIC DNA]</scope>
    <source>
        <strain evidence="9 10">Philippines</strain>
    </source>
</reference>
<feature type="compositionally biased region" description="Polar residues" evidence="7">
    <location>
        <begin position="1689"/>
        <end position="1698"/>
    </location>
</feature>
<evidence type="ECO:0000259" key="8">
    <source>
        <dbReference type="Pfam" id="PF12231"/>
    </source>
</evidence>
<feature type="compositionally biased region" description="Low complexity" evidence="7">
    <location>
        <begin position="107"/>
        <end position="118"/>
    </location>
</feature>
<feature type="compositionally biased region" description="Basic and acidic residues" evidence="7">
    <location>
        <begin position="1661"/>
        <end position="1671"/>
    </location>
</feature>